<proteinExistence type="predicted"/>
<dbReference type="AlphaFoldDB" id="A0A1B7WSS9"/>
<dbReference type="EMBL" id="LJOW01000182">
    <property type="protein sequence ID" value="OBQ40070.1"/>
    <property type="molecule type" value="Genomic_DNA"/>
</dbReference>
<sequence>MIAYFTNNQDDLLSLILLNTSLTASSILKLANIENLAEVTFIEDKNDLLSITKQLKSQKPDCLIKLNHQIITDTFIS</sequence>
<evidence type="ECO:0000313" key="1">
    <source>
        <dbReference type="EMBL" id="OBQ40070.1"/>
    </source>
</evidence>
<accession>A0A1B7WSS9</accession>
<gene>
    <name evidence="1" type="ORF">AN484_22730</name>
</gene>
<reference evidence="1 2" key="1">
    <citation type="submission" date="2015-09" db="EMBL/GenBank/DDBJ databases">
        <title>Aphanizomenon flos-aquae WA102.</title>
        <authorList>
            <person name="Driscoll C."/>
        </authorList>
    </citation>
    <scope>NUCLEOTIDE SEQUENCE [LARGE SCALE GENOMIC DNA]</scope>
    <source>
        <strain evidence="1">WA102</strain>
    </source>
</reference>
<comment type="caution">
    <text evidence="1">The sequence shown here is derived from an EMBL/GenBank/DDBJ whole genome shotgun (WGS) entry which is preliminary data.</text>
</comment>
<dbReference type="Proteomes" id="UP000092093">
    <property type="component" value="Unassembled WGS sequence"/>
</dbReference>
<organism evidence="1 2">
    <name type="scientific">Aphanizomenon flos-aquae WA102</name>
    <dbReference type="NCBI Taxonomy" id="1710896"/>
    <lineage>
        <taxon>Bacteria</taxon>
        <taxon>Bacillati</taxon>
        <taxon>Cyanobacteriota</taxon>
        <taxon>Cyanophyceae</taxon>
        <taxon>Nostocales</taxon>
        <taxon>Aphanizomenonaceae</taxon>
        <taxon>Aphanizomenon</taxon>
    </lineage>
</organism>
<name>A0A1B7WSS9_APHFL</name>
<protein>
    <submittedName>
        <fullName evidence="1">Uncharacterized protein</fullName>
    </submittedName>
</protein>
<evidence type="ECO:0000313" key="2">
    <source>
        <dbReference type="Proteomes" id="UP000092093"/>
    </source>
</evidence>